<evidence type="ECO:0000313" key="5">
    <source>
        <dbReference type="Proteomes" id="UP000251571"/>
    </source>
</evidence>
<organism evidence="3 5">
    <name type="scientific">Jannaschia seohaensis</name>
    <dbReference type="NCBI Taxonomy" id="475081"/>
    <lineage>
        <taxon>Bacteria</taxon>
        <taxon>Pseudomonadati</taxon>
        <taxon>Pseudomonadota</taxon>
        <taxon>Alphaproteobacteria</taxon>
        <taxon>Rhodobacterales</taxon>
        <taxon>Roseobacteraceae</taxon>
        <taxon>Jannaschia</taxon>
    </lineage>
</organism>
<dbReference type="InterPro" id="IPR000836">
    <property type="entry name" value="PRTase_dom"/>
</dbReference>
<dbReference type="Proteomes" id="UP000251571">
    <property type="component" value="Unassembled WGS sequence"/>
</dbReference>
<dbReference type="CDD" id="cd06223">
    <property type="entry name" value="PRTases_typeI"/>
    <property type="match status" value="1"/>
</dbReference>
<keyword evidence="3" id="KW-0808">Transferase</keyword>
<feature type="domain" description="Phosphoribosyltransferase" evidence="1">
    <location>
        <begin position="20"/>
        <end position="191"/>
    </location>
</feature>
<evidence type="ECO:0000313" key="4">
    <source>
        <dbReference type="Proteomes" id="UP000245839"/>
    </source>
</evidence>
<dbReference type="SUPFAM" id="SSF53271">
    <property type="entry name" value="PRTase-like"/>
    <property type="match status" value="1"/>
</dbReference>
<dbReference type="Proteomes" id="UP000245839">
    <property type="component" value="Unassembled WGS sequence"/>
</dbReference>
<accession>A0A2Y9AKH7</accession>
<protein>
    <submittedName>
        <fullName evidence="3">Putative phosphoribosyl transferase</fullName>
    </submittedName>
</protein>
<dbReference type="Pfam" id="PF00156">
    <property type="entry name" value="Pribosyltran"/>
    <property type="match status" value="1"/>
</dbReference>
<dbReference type="GO" id="GO:0016740">
    <property type="term" value="F:transferase activity"/>
    <property type="evidence" value="ECO:0007669"/>
    <property type="project" value="UniProtKB-KW"/>
</dbReference>
<evidence type="ECO:0000259" key="1">
    <source>
        <dbReference type="Pfam" id="PF00156"/>
    </source>
</evidence>
<keyword evidence="4" id="KW-1185">Reference proteome</keyword>
<name>A0A2Y9AKH7_9RHOB</name>
<reference evidence="3 5" key="1">
    <citation type="submission" date="2016-10" db="EMBL/GenBank/DDBJ databases">
        <authorList>
            <person name="Cai Z."/>
        </authorList>
    </citation>
    <scope>NUCLEOTIDE SEQUENCE [LARGE SCALE GENOMIC DNA]</scope>
    <source>
        <strain evidence="3 5">DSM 25227</strain>
    </source>
</reference>
<dbReference type="Gene3D" id="3.30.1310.20">
    <property type="entry name" value="PRTase-like"/>
    <property type="match status" value="1"/>
</dbReference>
<evidence type="ECO:0000313" key="2">
    <source>
        <dbReference type="EMBL" id="PWJ20569.1"/>
    </source>
</evidence>
<dbReference type="RefSeq" id="WP_211317122.1">
    <property type="nucleotide sequence ID" value="NZ_QGDJ01000003.1"/>
</dbReference>
<sequence length="219" mass="23992">MFIDRKEAGERLLPRLQALDLDDVVVVALPRGGLPVADVVAEGLGAPLDIALVRKVGVPSQPEYAVAAVTDGDDPRITVNKDVARMARLDDAAIRELAERELPELRRRREVYLKGRPPVPLAGKNVIVVDDGIATGATMRAALHLIRDEGPARLVAAVPVAPRDTVEEMRRECDEVICLETPDFFQAVGLHYRDFRQVTDAEVATILHRHATQNHAAPE</sequence>
<gene>
    <name evidence="2" type="ORF">BCF38_103388</name>
    <name evidence="3" type="ORF">SAMN05421539_103388</name>
</gene>
<dbReference type="Gene3D" id="3.40.50.2020">
    <property type="match status" value="1"/>
</dbReference>
<dbReference type="AlphaFoldDB" id="A0A2Y9AKH7"/>
<dbReference type="EMBL" id="UETC01000003">
    <property type="protein sequence ID" value="SSA44665.1"/>
    <property type="molecule type" value="Genomic_DNA"/>
</dbReference>
<reference evidence="2 4" key="2">
    <citation type="submission" date="2018-03" db="EMBL/GenBank/DDBJ databases">
        <title>Genomic Encyclopedia of Archaeal and Bacterial Type Strains, Phase II (KMG-II): from individual species to whole genera.</title>
        <authorList>
            <person name="Goeker M."/>
        </authorList>
    </citation>
    <scope>NUCLEOTIDE SEQUENCE [LARGE SCALE GENOMIC DNA]</scope>
    <source>
        <strain evidence="2 4">DSM 25227</strain>
    </source>
</reference>
<proteinExistence type="predicted"/>
<evidence type="ECO:0000313" key="3">
    <source>
        <dbReference type="EMBL" id="SSA44665.1"/>
    </source>
</evidence>
<dbReference type="InterPro" id="IPR029057">
    <property type="entry name" value="PRTase-like"/>
</dbReference>
<dbReference type="EMBL" id="QGDJ01000003">
    <property type="protein sequence ID" value="PWJ20569.1"/>
    <property type="molecule type" value="Genomic_DNA"/>
</dbReference>